<dbReference type="Proteomes" id="UP000195633">
    <property type="component" value="Plasmid pAP1447-1"/>
</dbReference>
<evidence type="ECO:0000313" key="2">
    <source>
        <dbReference type="Proteomes" id="UP000195633"/>
    </source>
</evidence>
<geneLocation type="plasmid" evidence="2">
    <name>pap1447-1 sequence</name>
</geneLocation>
<gene>
    <name evidence="1" type="ORF">S101447_02905</name>
</gene>
<dbReference type="AlphaFoldDB" id="A0A1Y0V1A1"/>
<protein>
    <submittedName>
        <fullName evidence="1">Uncharacterized protein</fullName>
    </submittedName>
</protein>
<reference evidence="1 2" key="1">
    <citation type="submission" date="2017-05" db="EMBL/GenBank/DDBJ databases">
        <title>Genome sequence of Acetobacter pasteurianus subsp. ascendens strain SRCM101447.</title>
        <authorList>
            <person name="Cho S.H."/>
        </authorList>
    </citation>
    <scope>NUCLEOTIDE SEQUENCE [LARGE SCALE GENOMIC DNA]</scope>
    <source>
        <strain evidence="1 2">SRCM101447</strain>
        <plasmid evidence="2">Plasmid pap1447-1 sequence</plasmid>
    </source>
</reference>
<sequence>MFAQDHHAQKSEIHDPNWRRAIQSVFHGAESARKVWARHVVDPALTPCQFVNCTDGTCDLIGVVIGGTIPDAEDPRLWDTESTFTLLTEDAEILIVKGWYATSLEQFVESGTEGVEKMKSQDQTYRDDILDVLVIKAGLAQQLDQSPAAKGFWDIHLERLGAAEWPEGPLPQCLVRFDERENPRLGLVISGAWIAPMGDWDLTQPFLAISIDGEIMRSEGCLAEQVSVL</sequence>
<proteinExistence type="predicted"/>
<keyword evidence="1" id="KW-0614">Plasmid</keyword>
<organism evidence="1 2">
    <name type="scientific">Acetobacter ascendens</name>
    <dbReference type="NCBI Taxonomy" id="481146"/>
    <lineage>
        <taxon>Bacteria</taxon>
        <taxon>Pseudomonadati</taxon>
        <taxon>Pseudomonadota</taxon>
        <taxon>Alphaproteobacteria</taxon>
        <taxon>Acetobacterales</taxon>
        <taxon>Acetobacteraceae</taxon>
        <taxon>Acetobacter</taxon>
    </lineage>
</organism>
<name>A0A1Y0V1A1_9PROT</name>
<accession>A0A1Y0V1A1</accession>
<evidence type="ECO:0000313" key="1">
    <source>
        <dbReference type="EMBL" id="ARW11942.1"/>
    </source>
</evidence>
<dbReference type="EMBL" id="CP021525">
    <property type="protein sequence ID" value="ARW11942.1"/>
    <property type="molecule type" value="Genomic_DNA"/>
</dbReference>
<dbReference type="RefSeq" id="WP_087636547.1">
    <property type="nucleotide sequence ID" value="NZ_CP021525.1"/>
</dbReference>